<feature type="transmembrane region" description="Helical" evidence="9">
    <location>
        <begin position="358"/>
        <end position="384"/>
    </location>
</feature>
<reference evidence="11" key="1">
    <citation type="submission" date="2022-12" db="EMBL/GenBank/DDBJ databases">
        <title>Polyphasic identification of a Novel Hot-Spring Cyanobacterium Ocullathermofonsia sinensis gen nov. sp. nov. and Genomic Insights on its Adaptations to the Thermal Habitat.</title>
        <authorList>
            <person name="Daroch M."/>
            <person name="Tang J."/>
            <person name="Jiang Y."/>
        </authorList>
    </citation>
    <scope>NUCLEOTIDE SEQUENCE</scope>
    <source>
        <strain evidence="11">PKUAC-SCTA174</strain>
    </source>
</reference>
<keyword evidence="3" id="KW-1003">Cell membrane</keyword>
<evidence type="ECO:0000256" key="6">
    <source>
        <dbReference type="ARBA" id="ARBA00023136"/>
    </source>
</evidence>
<dbReference type="RefSeq" id="WP_268611194.1">
    <property type="nucleotide sequence ID" value="NZ_CP113797.1"/>
</dbReference>
<feature type="compositionally biased region" description="Low complexity" evidence="8">
    <location>
        <begin position="262"/>
        <end position="296"/>
    </location>
</feature>
<dbReference type="AlphaFoldDB" id="A0A9E8ZE10"/>
<dbReference type="PANTHER" id="PTHR42920:SF5">
    <property type="entry name" value="EAMA DOMAIN-CONTAINING PROTEIN"/>
    <property type="match status" value="1"/>
</dbReference>
<dbReference type="PANTHER" id="PTHR42920">
    <property type="entry name" value="OS03G0707200 PROTEIN-RELATED"/>
    <property type="match status" value="1"/>
</dbReference>
<keyword evidence="12" id="KW-1185">Reference proteome</keyword>
<feature type="domain" description="EamA" evidence="10">
    <location>
        <begin position="358"/>
        <end position="477"/>
    </location>
</feature>
<feature type="transmembrane region" description="Helical" evidence="9">
    <location>
        <begin position="316"/>
        <end position="338"/>
    </location>
</feature>
<dbReference type="GO" id="GO:0005886">
    <property type="term" value="C:plasma membrane"/>
    <property type="evidence" value="ECO:0007669"/>
    <property type="project" value="UniProtKB-SubCell"/>
</dbReference>
<dbReference type="Proteomes" id="UP001163152">
    <property type="component" value="Chromosome"/>
</dbReference>
<keyword evidence="5 9" id="KW-1133">Transmembrane helix</keyword>
<keyword evidence="6 9" id="KW-0472">Membrane</keyword>
<feature type="transmembrane region" description="Helical" evidence="9">
    <location>
        <begin position="547"/>
        <end position="568"/>
    </location>
</feature>
<evidence type="ECO:0000256" key="2">
    <source>
        <dbReference type="ARBA" id="ARBA00007362"/>
    </source>
</evidence>
<evidence type="ECO:0000256" key="7">
    <source>
        <dbReference type="SAM" id="Coils"/>
    </source>
</evidence>
<evidence type="ECO:0000256" key="4">
    <source>
        <dbReference type="ARBA" id="ARBA00022692"/>
    </source>
</evidence>
<sequence length="641" mass="69471">MGQLDNLPDNMESEDFNTPQELLRTMTYDLKTLQQDVVAQLHQDIRRLQAEKSRLMNDIEKLQTQQQTLQSQHEVTLSRQQLAQQQAWAKQLALALANHLHTALMQRLSQTLSTQPMPRSDDMPQIAGSAQGGAPIDPENTYRVLASIDETINHALASLRHDLNSYQSALSQQISRMHDLGQQGEAILDVLVSRISQQLQAETLKNRSERSTPDSTARSALGSPPAPKIVPSDVIVPPLPKPPALTPPSTSVAPVAEPFLPAPMDQPSSQPSSQSSEQAASDSPTPAEAPELAAVVPTPPTTPTRSTPARRSPFQAGFLLILFSTATLALHHVIVQIIGTSGRLFGSEALQVGGFIQLSTFSSALLVLWVRMVAIVPLMAWLSGLLYRPVWRDFRSFFVSRERRLLWSLIGSGIFLMLSQVFLYVAIGELGPAVGVAISSLYPLVTLPLMWLLFGERPSRLRMLAVFAIALGIAFTVFAARSLLSDQGMLAAVISGVTFGLYLVSMMLINRRKLNPLPISLIQNATIFVFSSLFLIGFGSSAAPSNWSGLIISGLILGGLTIVSYILNDVGSRILGAARATLITASVPALTALLAFLILPNAQNFLSLGQIIGILILTMGIAALSLERILNQHKPVRSVGR</sequence>
<evidence type="ECO:0000313" key="12">
    <source>
        <dbReference type="Proteomes" id="UP001163152"/>
    </source>
</evidence>
<feature type="region of interest" description="Disordered" evidence="8">
    <location>
        <begin position="202"/>
        <end position="310"/>
    </location>
</feature>
<feature type="coiled-coil region" evidence="7">
    <location>
        <begin position="38"/>
        <end position="72"/>
    </location>
</feature>
<dbReference type="InterPro" id="IPR000620">
    <property type="entry name" value="EamA_dom"/>
</dbReference>
<evidence type="ECO:0000256" key="3">
    <source>
        <dbReference type="ARBA" id="ARBA00022475"/>
    </source>
</evidence>
<feature type="transmembrane region" description="Helical" evidence="9">
    <location>
        <begin position="405"/>
        <end position="427"/>
    </location>
</feature>
<dbReference type="InterPro" id="IPR037185">
    <property type="entry name" value="EmrE-like"/>
</dbReference>
<keyword evidence="4 9" id="KW-0812">Transmembrane</keyword>
<comment type="subcellular location">
    <subcellularLocation>
        <location evidence="1">Cell membrane</location>
        <topology evidence="1">Multi-pass membrane protein</topology>
    </subcellularLocation>
</comment>
<accession>A0A9E8ZE10</accession>
<feature type="transmembrane region" description="Helical" evidence="9">
    <location>
        <begin position="461"/>
        <end position="483"/>
    </location>
</feature>
<dbReference type="KEGG" id="tsin:OXH18_04345"/>
<evidence type="ECO:0000256" key="8">
    <source>
        <dbReference type="SAM" id="MobiDB-lite"/>
    </source>
</evidence>
<feature type="transmembrane region" description="Helical" evidence="9">
    <location>
        <begin position="580"/>
        <end position="599"/>
    </location>
</feature>
<gene>
    <name evidence="11" type="ORF">OXH18_04345</name>
</gene>
<dbReference type="InterPro" id="IPR051258">
    <property type="entry name" value="Diverse_Substrate_Transporter"/>
</dbReference>
<feature type="domain" description="EamA" evidence="10">
    <location>
        <begin position="488"/>
        <end position="625"/>
    </location>
</feature>
<feature type="transmembrane region" description="Helical" evidence="9">
    <location>
        <begin position="605"/>
        <end position="626"/>
    </location>
</feature>
<protein>
    <submittedName>
        <fullName evidence="11">EamA family transporter</fullName>
    </submittedName>
</protein>
<evidence type="ECO:0000256" key="9">
    <source>
        <dbReference type="SAM" id="Phobius"/>
    </source>
</evidence>
<evidence type="ECO:0000313" key="11">
    <source>
        <dbReference type="EMBL" id="WAL61237.1"/>
    </source>
</evidence>
<evidence type="ECO:0000256" key="1">
    <source>
        <dbReference type="ARBA" id="ARBA00004651"/>
    </source>
</evidence>
<dbReference type="Pfam" id="PF00892">
    <property type="entry name" value="EamA"/>
    <property type="match status" value="2"/>
</dbReference>
<feature type="transmembrane region" description="Helical" evidence="9">
    <location>
        <begin position="433"/>
        <end position="454"/>
    </location>
</feature>
<dbReference type="SUPFAM" id="SSF103481">
    <property type="entry name" value="Multidrug resistance efflux transporter EmrE"/>
    <property type="match status" value="2"/>
</dbReference>
<name>A0A9E8ZE10_9CYAN</name>
<organism evidence="11 12">
    <name type="scientific">Thermocoleostomius sinensis A174</name>
    <dbReference type="NCBI Taxonomy" id="2016057"/>
    <lineage>
        <taxon>Bacteria</taxon>
        <taxon>Bacillati</taxon>
        <taxon>Cyanobacteriota</taxon>
        <taxon>Cyanophyceae</taxon>
        <taxon>Oculatellales</taxon>
        <taxon>Oculatellaceae</taxon>
        <taxon>Thermocoleostomius</taxon>
    </lineage>
</organism>
<feature type="transmembrane region" description="Helical" evidence="9">
    <location>
        <begin position="521"/>
        <end position="541"/>
    </location>
</feature>
<dbReference type="EMBL" id="CP113797">
    <property type="protein sequence ID" value="WAL61237.1"/>
    <property type="molecule type" value="Genomic_DNA"/>
</dbReference>
<evidence type="ECO:0000259" key="10">
    <source>
        <dbReference type="Pfam" id="PF00892"/>
    </source>
</evidence>
<proteinExistence type="inferred from homology"/>
<evidence type="ECO:0000256" key="5">
    <source>
        <dbReference type="ARBA" id="ARBA00022989"/>
    </source>
</evidence>
<feature type="transmembrane region" description="Helical" evidence="9">
    <location>
        <begin position="489"/>
        <end position="509"/>
    </location>
</feature>
<comment type="similarity">
    <text evidence="2">Belongs to the EamA transporter family.</text>
</comment>
<feature type="compositionally biased region" description="Pro residues" evidence="8">
    <location>
        <begin position="237"/>
        <end position="246"/>
    </location>
</feature>
<keyword evidence="7" id="KW-0175">Coiled coil</keyword>